<keyword evidence="1" id="KW-0472">Membrane</keyword>
<evidence type="ECO:0000313" key="4">
    <source>
        <dbReference type="Proteomes" id="UP000032604"/>
    </source>
</evidence>
<proteinExistence type="predicted"/>
<organism evidence="2 4">
    <name type="scientific">Clavibacter michiganensis subsp. insidiosus</name>
    <dbReference type="NCBI Taxonomy" id="33014"/>
    <lineage>
        <taxon>Bacteria</taxon>
        <taxon>Bacillati</taxon>
        <taxon>Actinomycetota</taxon>
        <taxon>Actinomycetes</taxon>
        <taxon>Micrococcales</taxon>
        <taxon>Microbacteriaceae</taxon>
        <taxon>Clavibacter</taxon>
    </lineage>
</organism>
<evidence type="ECO:0000256" key="1">
    <source>
        <dbReference type="SAM" id="Phobius"/>
    </source>
</evidence>
<dbReference type="PATRIC" id="fig|33014.5.peg.798"/>
<name>A0A0D5CGI3_9MICO</name>
<dbReference type="Proteomes" id="UP000266634">
    <property type="component" value="Unassembled WGS sequence"/>
</dbReference>
<dbReference type="AlphaFoldDB" id="A0A0D5CGI3"/>
<dbReference type="KEGG" id="cmh:VO01_03815"/>
<evidence type="ECO:0000313" key="3">
    <source>
        <dbReference type="EMBL" id="RIJ44343.1"/>
    </source>
</evidence>
<dbReference type="RefSeq" id="WP_045526981.1">
    <property type="nucleotide sequence ID" value="NZ_CP011043.1"/>
</dbReference>
<reference evidence="2 4" key="1">
    <citation type="journal article" date="2015" name="Genome Announc.">
        <title>Complete Genome Sequence of Clavibacter michiganensis subsp. insidiosus R1-1 Using PacBio Single-Molecule Real-Time Technology.</title>
        <authorList>
            <person name="Lu Y."/>
            <person name="Samac D.A."/>
            <person name="Glazebrook J."/>
            <person name="Ishimaru C.A."/>
        </authorList>
    </citation>
    <scope>NUCLEOTIDE SEQUENCE [LARGE SCALE GENOMIC DNA]</scope>
    <source>
        <strain evidence="2 4">R1-1</strain>
    </source>
</reference>
<dbReference type="OrthoDB" id="10011409at2"/>
<evidence type="ECO:0000313" key="5">
    <source>
        <dbReference type="Proteomes" id="UP000266634"/>
    </source>
</evidence>
<reference evidence="3 5" key="2">
    <citation type="submission" date="2018-08" db="EMBL/GenBank/DDBJ databases">
        <title>Genome Sequence of Clavibacter michiganensis Subspecies type strains, and the Atypical Peach-Colored Strains Isolated from Tomato.</title>
        <authorList>
            <person name="Osdaghi E."/>
            <person name="Portier P."/>
            <person name="Briand M."/>
            <person name="Jacques M.-A."/>
        </authorList>
    </citation>
    <scope>NUCLEOTIDE SEQUENCE [LARGE SCALE GENOMIC DNA]</scope>
    <source>
        <strain evidence="3 5">CFBP 6488</strain>
    </source>
</reference>
<dbReference type="EMBL" id="QWEA01000063">
    <property type="protein sequence ID" value="RIJ44343.1"/>
    <property type="molecule type" value="Genomic_DNA"/>
</dbReference>
<dbReference type="EMBL" id="CP011043">
    <property type="protein sequence ID" value="AJW78367.1"/>
    <property type="molecule type" value="Genomic_DNA"/>
</dbReference>
<gene>
    <name evidence="3" type="ORF">DZF93_03180</name>
    <name evidence="2" type="ORF">VO01_03815</name>
</gene>
<sequence>MALQVFGGPPALVAADALVLVGWVLLAMRIGRETAERKARFAAVGLVFFGAYGVVSDLVSFVWPVVGEAGLARGGLQTGAQVVASVVLVLAVWNVGREGIESGLGLAALKGFAGVTVLVTLATAAALYVIPAALGFLMYTALLEQIVSGALGLILGCSGALAWRRLEQGRSVDA</sequence>
<keyword evidence="1" id="KW-1133">Transmembrane helix</keyword>
<accession>A0A0D5CGI3</accession>
<feature type="transmembrane region" description="Helical" evidence="1">
    <location>
        <begin position="12"/>
        <end position="31"/>
    </location>
</feature>
<feature type="transmembrane region" description="Helical" evidence="1">
    <location>
        <begin position="43"/>
        <end position="66"/>
    </location>
</feature>
<dbReference type="Proteomes" id="UP000032604">
    <property type="component" value="Chromosome"/>
</dbReference>
<feature type="transmembrane region" description="Helical" evidence="1">
    <location>
        <begin position="108"/>
        <end position="130"/>
    </location>
</feature>
<evidence type="ECO:0000313" key="2">
    <source>
        <dbReference type="EMBL" id="AJW78367.1"/>
    </source>
</evidence>
<feature type="transmembrane region" description="Helical" evidence="1">
    <location>
        <begin position="78"/>
        <end position="96"/>
    </location>
</feature>
<feature type="transmembrane region" description="Helical" evidence="1">
    <location>
        <begin position="136"/>
        <end position="163"/>
    </location>
</feature>
<keyword evidence="1" id="KW-0812">Transmembrane</keyword>
<protein>
    <submittedName>
        <fullName evidence="2">Uncharacterized protein</fullName>
    </submittedName>
</protein>
<dbReference type="HOGENOM" id="CLU_1537370_0_0_11"/>